<dbReference type="InterPro" id="IPR018534">
    <property type="entry name" value="Tet_reg_excision_RteC"/>
</dbReference>
<name>A0ABZ2Q623_9FLAO</name>
<proteinExistence type="predicted"/>
<organism evidence="1 2">
    <name type="scientific">Flavobacterium ginsenosidimutans</name>
    <dbReference type="NCBI Taxonomy" id="687844"/>
    <lineage>
        <taxon>Bacteria</taxon>
        <taxon>Pseudomonadati</taxon>
        <taxon>Bacteroidota</taxon>
        <taxon>Flavobacteriia</taxon>
        <taxon>Flavobacteriales</taxon>
        <taxon>Flavobacteriaceae</taxon>
        <taxon>Flavobacterium</taxon>
    </lineage>
</organism>
<reference evidence="1 2" key="1">
    <citation type="submission" date="2024-02" db="EMBL/GenBank/DDBJ databases">
        <title>complete genome of Flavobacterium ginsenosidimutans Str. YTB16.</title>
        <authorList>
            <person name="Wang Q."/>
        </authorList>
    </citation>
    <scope>NUCLEOTIDE SEQUENCE [LARGE SCALE GENOMIC DNA]</scope>
    <source>
        <strain evidence="1 2">YTB16</strain>
    </source>
</reference>
<dbReference type="EMBL" id="CP147988">
    <property type="protein sequence ID" value="WXK48403.1"/>
    <property type="molecule type" value="Genomic_DNA"/>
</dbReference>
<dbReference type="Proteomes" id="UP001447857">
    <property type="component" value="Chromosome"/>
</dbReference>
<evidence type="ECO:0000313" key="1">
    <source>
        <dbReference type="EMBL" id="WXK48403.1"/>
    </source>
</evidence>
<gene>
    <name evidence="1" type="ORF">V6624_15345</name>
</gene>
<dbReference type="RefSeq" id="WP_338839201.1">
    <property type="nucleotide sequence ID" value="NZ_CP147988.1"/>
</dbReference>
<protein>
    <submittedName>
        <fullName evidence="1">RteC domain-containing protein</fullName>
    </submittedName>
</protein>
<keyword evidence="2" id="KW-1185">Reference proteome</keyword>
<evidence type="ECO:0000313" key="2">
    <source>
        <dbReference type="Proteomes" id="UP001447857"/>
    </source>
</evidence>
<dbReference type="Pfam" id="PF09357">
    <property type="entry name" value="RteC"/>
    <property type="match status" value="1"/>
</dbReference>
<accession>A0ABZ2Q623</accession>
<sequence>MINYCSKVLQELDDKILDLEIELTSPIQLAETAVTLVLDYLRDVKEFVLKRSFENAEEEIYFFKKLKPSILSKLIYYNSVYKIEMKKPYGGDRIIKTYLNQELTKLKRFFDNNLEFYKYYRTNSTYLDNLYFVRGKFDIKLSLDTYYFESDQNFSTTHDYKVAKIIAYDLIQVYLEDQLFNIKKYSPTKDKAINKSNLNWTASKSALIELIYALHSQAVFENGNTDIKSIAKAFERAFNVDLGDIYHTFLELRNRKTNRTKFIDALLDGLIKKMDEQE</sequence>